<keyword evidence="9" id="KW-1185">Reference proteome</keyword>
<organism evidence="8 9">
    <name type="scientific">Rubellimicrobium rubrum</name>
    <dbReference type="NCBI Taxonomy" id="2585369"/>
    <lineage>
        <taxon>Bacteria</taxon>
        <taxon>Pseudomonadati</taxon>
        <taxon>Pseudomonadota</taxon>
        <taxon>Alphaproteobacteria</taxon>
        <taxon>Rhodobacterales</taxon>
        <taxon>Roseobacteraceae</taxon>
        <taxon>Rubellimicrobium</taxon>
    </lineage>
</organism>
<dbReference type="AlphaFoldDB" id="A0A5C4N1U1"/>
<dbReference type="Pfam" id="PF00892">
    <property type="entry name" value="EamA"/>
    <property type="match status" value="2"/>
</dbReference>
<evidence type="ECO:0000256" key="6">
    <source>
        <dbReference type="SAM" id="Phobius"/>
    </source>
</evidence>
<evidence type="ECO:0000256" key="1">
    <source>
        <dbReference type="ARBA" id="ARBA00004141"/>
    </source>
</evidence>
<dbReference type="SUPFAM" id="SSF103481">
    <property type="entry name" value="Multidrug resistance efflux transporter EmrE"/>
    <property type="match status" value="2"/>
</dbReference>
<evidence type="ECO:0000259" key="7">
    <source>
        <dbReference type="Pfam" id="PF00892"/>
    </source>
</evidence>
<feature type="transmembrane region" description="Helical" evidence="6">
    <location>
        <begin position="195"/>
        <end position="216"/>
    </location>
</feature>
<dbReference type="Gene3D" id="1.10.3730.20">
    <property type="match status" value="2"/>
</dbReference>
<comment type="caution">
    <text evidence="8">The sequence shown here is derived from an EMBL/GenBank/DDBJ whole genome shotgun (WGS) entry which is preliminary data.</text>
</comment>
<evidence type="ECO:0000313" key="9">
    <source>
        <dbReference type="Proteomes" id="UP000305887"/>
    </source>
</evidence>
<keyword evidence="5 6" id="KW-0472">Membrane</keyword>
<feature type="transmembrane region" description="Helical" evidence="6">
    <location>
        <begin position="29"/>
        <end position="47"/>
    </location>
</feature>
<feature type="transmembrane region" description="Helical" evidence="6">
    <location>
        <begin position="112"/>
        <end position="131"/>
    </location>
</feature>
<evidence type="ECO:0000256" key="5">
    <source>
        <dbReference type="ARBA" id="ARBA00023136"/>
    </source>
</evidence>
<dbReference type="Proteomes" id="UP000305887">
    <property type="component" value="Unassembled WGS sequence"/>
</dbReference>
<feature type="transmembrane region" description="Helical" evidence="6">
    <location>
        <begin position="250"/>
        <end position="267"/>
    </location>
</feature>
<reference evidence="8 9" key="1">
    <citation type="submission" date="2019-06" db="EMBL/GenBank/DDBJ databases">
        <title>YIM 131921 draft genome.</title>
        <authorList>
            <person name="Jiang L."/>
        </authorList>
    </citation>
    <scope>NUCLEOTIDE SEQUENCE [LARGE SCALE GENOMIC DNA]</scope>
    <source>
        <strain evidence="8 9">YIM 131921</strain>
    </source>
</reference>
<comment type="subcellular location">
    <subcellularLocation>
        <location evidence="1">Membrane</location>
        <topology evidence="1">Multi-pass membrane protein</topology>
    </subcellularLocation>
</comment>
<evidence type="ECO:0000256" key="3">
    <source>
        <dbReference type="ARBA" id="ARBA00022692"/>
    </source>
</evidence>
<feature type="transmembrane region" description="Helical" evidence="6">
    <location>
        <begin position="137"/>
        <end position="155"/>
    </location>
</feature>
<evidence type="ECO:0000256" key="4">
    <source>
        <dbReference type="ARBA" id="ARBA00022989"/>
    </source>
</evidence>
<dbReference type="PANTHER" id="PTHR22911:SF6">
    <property type="entry name" value="SOLUTE CARRIER FAMILY 35 MEMBER G1"/>
    <property type="match status" value="1"/>
</dbReference>
<sequence length="281" mass="29798">MLVTGLLFVGMTAVVKHVGSDVPAAQSAFLRFALGLPFAVPMLWPLWRTGLGRNEAGLFAARGVVHTVGVICWFFAMTRIPLAEVTAMNYLNPIYVTLGASLFLGERFEARRLVAVGAALVGALVILRPGLRAVEAGHFAMLVTALFFAGGYLIAKRLSGQVSAGVVVGMLSVTVTLGLLPFALWVWVPVGWAEIGWFFLAAVLATLAHYTMTLAFASAPVSATQPATFLQLVWSVLLGAAAFGEPVDGWVILGGAIIMAAVSFITWREAVARRVGLVTEP</sequence>
<evidence type="ECO:0000256" key="2">
    <source>
        <dbReference type="ARBA" id="ARBA00009853"/>
    </source>
</evidence>
<keyword evidence="4 6" id="KW-1133">Transmembrane helix</keyword>
<dbReference type="InterPro" id="IPR037185">
    <property type="entry name" value="EmrE-like"/>
</dbReference>
<evidence type="ECO:0000313" key="8">
    <source>
        <dbReference type="EMBL" id="TNC52085.1"/>
    </source>
</evidence>
<dbReference type="InterPro" id="IPR000620">
    <property type="entry name" value="EamA_dom"/>
</dbReference>
<dbReference type="GO" id="GO:0016020">
    <property type="term" value="C:membrane"/>
    <property type="evidence" value="ECO:0007669"/>
    <property type="project" value="UniProtKB-SubCell"/>
</dbReference>
<feature type="domain" description="EamA" evidence="7">
    <location>
        <begin position="2"/>
        <end position="127"/>
    </location>
</feature>
<dbReference type="PANTHER" id="PTHR22911">
    <property type="entry name" value="ACYL-MALONYL CONDENSING ENZYME-RELATED"/>
    <property type="match status" value="1"/>
</dbReference>
<feature type="transmembrane region" description="Helical" evidence="6">
    <location>
        <begin position="88"/>
        <end position="105"/>
    </location>
</feature>
<feature type="transmembrane region" description="Helical" evidence="6">
    <location>
        <begin position="162"/>
        <end position="183"/>
    </location>
</feature>
<gene>
    <name evidence="8" type="ORF">FHG66_03325</name>
</gene>
<protein>
    <submittedName>
        <fullName evidence="8">DMT family transporter</fullName>
    </submittedName>
</protein>
<keyword evidence="3 6" id="KW-0812">Transmembrane</keyword>
<dbReference type="EMBL" id="VDFU01000003">
    <property type="protein sequence ID" value="TNC52085.1"/>
    <property type="molecule type" value="Genomic_DNA"/>
</dbReference>
<feature type="domain" description="EamA" evidence="7">
    <location>
        <begin position="137"/>
        <end position="266"/>
    </location>
</feature>
<feature type="transmembrane region" description="Helical" evidence="6">
    <location>
        <begin position="59"/>
        <end position="76"/>
    </location>
</feature>
<accession>A0A5C4N1U1</accession>
<dbReference type="OrthoDB" id="7374604at2"/>
<comment type="similarity">
    <text evidence="2">Belongs to the drug/metabolite transporter (DMT) superfamily. 10 TMS drug/metabolite exporter (DME) (TC 2.A.7.3) family.</text>
</comment>
<name>A0A5C4N1U1_9RHOB</name>
<proteinExistence type="inferred from homology"/>
<feature type="transmembrane region" description="Helical" evidence="6">
    <location>
        <begin position="228"/>
        <end position="244"/>
    </location>
</feature>